<evidence type="ECO:0000313" key="2">
    <source>
        <dbReference type="EMBL" id="CAA7197059.1"/>
    </source>
</evidence>
<reference evidence="2 3" key="1">
    <citation type="submission" date="2020-01" db="EMBL/GenBank/DDBJ databases">
        <authorList>
            <person name="Rodrigo-Torres L."/>
            <person name="Arahal R. D."/>
            <person name="Lucena T."/>
        </authorList>
    </citation>
    <scope>NUCLEOTIDE SEQUENCE [LARGE SCALE GENOMIC DNA]</scope>
    <source>
        <strain evidence="2 3">CECT 9293</strain>
    </source>
</reference>
<sequence length="626" mass="65229">MKFKYLMISLLLGELILAQVGVNTTLPKATLDIVAKNTDGSTVEGVLVPRVTGNALFSAIALNLYGIEQNSLVVYVTQGADLGNQTGQTSQVDGPGFYYFDAIDNQWKKMGNGSNIYNTDGTLSGTRNVMMDGHNLGFTDGRIGMGTNSPDPSAILDLTSTHDGFLPPRMTMAQMDAISGPAQGLVIYCTDCFGSLGCIMVNDSANPLTPNWGSMCSTNVHTGHIDDLQCSGATTSGIVHAGVIASGVSTTILYIGGNGGTYFSGSFNSTGVTGLTANLDGGTLANGSGNLVFNIVGTPSSTGTASFMITVAGKSCTFTVDVDSFTANVTSLDCANAVFSPSTIIQGQSYTGTMSVPYTGGNGEPYPQQSFTQNGLTFTLPAGTLLTGNGNLVYNVTGNATSAIAMSIPITFGSASCNVSKTVTTGGGSVTMCMANNTIKAWATHNLGADTSLDPNVPVKEIHGYYYQWGVKDHVADTDTPVGAISGWNTTTASNGAWNSGTEASPVKTALDPCPVGFRVPTKSEYADLVNNTSNSIIGTFAIDPTNFGSAKQFICPGNGNKLTFPASGQRNRDNGALTLRGSAGIYWTSTDYSNANAYYYYFINSSVNSANYNRAIGWSVRCIAE</sequence>
<dbReference type="Proteomes" id="UP000445144">
    <property type="component" value="Unassembled WGS sequence"/>
</dbReference>
<organism evidence="2 3">
    <name type="scientific">Chryseobacterium potabilaquae</name>
    <dbReference type="NCBI Taxonomy" id="2675057"/>
    <lineage>
        <taxon>Bacteria</taxon>
        <taxon>Pseudomonadati</taxon>
        <taxon>Bacteroidota</taxon>
        <taxon>Flavobacteriia</taxon>
        <taxon>Flavobacteriales</taxon>
        <taxon>Weeksellaceae</taxon>
        <taxon>Chryseobacterium group</taxon>
        <taxon>Chryseobacterium</taxon>
    </lineage>
</organism>
<accession>A0A6N4XC67</accession>
<dbReference type="RefSeq" id="WP_162033770.1">
    <property type="nucleotide sequence ID" value="NZ_CACVBR010000038.1"/>
</dbReference>
<feature type="signal peptide" evidence="1">
    <location>
        <begin position="1"/>
        <end position="20"/>
    </location>
</feature>
<gene>
    <name evidence="2" type="ORF">CHRY9293_03116</name>
</gene>
<evidence type="ECO:0000313" key="3">
    <source>
        <dbReference type="Proteomes" id="UP000445144"/>
    </source>
</evidence>
<feature type="chain" id="PRO_5027029559" evidence="1">
    <location>
        <begin position="21"/>
        <end position="626"/>
    </location>
</feature>
<protein>
    <submittedName>
        <fullName evidence="2">Uncharacterized protein</fullName>
    </submittedName>
</protein>
<name>A0A6N4XC67_9FLAO</name>
<dbReference type="EMBL" id="CACVBR010000038">
    <property type="protein sequence ID" value="CAA7197059.1"/>
    <property type="molecule type" value="Genomic_DNA"/>
</dbReference>
<keyword evidence="3" id="KW-1185">Reference proteome</keyword>
<evidence type="ECO:0000256" key="1">
    <source>
        <dbReference type="SAM" id="SignalP"/>
    </source>
</evidence>
<proteinExistence type="predicted"/>
<dbReference type="AlphaFoldDB" id="A0A6N4XC67"/>
<keyword evidence="1" id="KW-0732">Signal</keyword>